<evidence type="ECO:0000256" key="5">
    <source>
        <dbReference type="ARBA" id="ARBA00022781"/>
    </source>
</evidence>
<dbReference type="GO" id="GO:0045259">
    <property type="term" value="C:proton-transporting ATP synthase complex"/>
    <property type="evidence" value="ECO:0007669"/>
    <property type="project" value="UniProtKB-KW"/>
</dbReference>
<protein>
    <submittedName>
        <fullName evidence="10">Uncharacterized protein</fullName>
    </submittedName>
</protein>
<dbReference type="STRING" id="400727.A0A2T7P267"/>
<evidence type="ECO:0000256" key="3">
    <source>
        <dbReference type="ARBA" id="ARBA00022448"/>
    </source>
</evidence>
<evidence type="ECO:0000256" key="6">
    <source>
        <dbReference type="ARBA" id="ARBA00022792"/>
    </source>
</evidence>
<dbReference type="EMBL" id="PZQS01000007">
    <property type="protein sequence ID" value="PVD27483.1"/>
    <property type="molecule type" value="Genomic_DNA"/>
</dbReference>
<keyword evidence="5" id="KW-0375">Hydrogen ion transport</keyword>
<dbReference type="PANTHER" id="PTHR12441">
    <property type="entry name" value="ATP SYNTHASE COUPLING FACTOR 6, MITOCHONDRIAL"/>
    <property type="match status" value="1"/>
</dbReference>
<keyword evidence="7" id="KW-0406">Ion transport</keyword>
<dbReference type="InterPro" id="IPR008387">
    <property type="entry name" value="ATP_synth_f6_mt"/>
</dbReference>
<accession>A0A2T7P267</accession>
<keyword evidence="4" id="KW-0138">CF(0)</keyword>
<dbReference type="AlphaFoldDB" id="A0A2T7P267"/>
<keyword evidence="11" id="KW-1185">Reference proteome</keyword>
<proteinExistence type="inferred from homology"/>
<dbReference type="GO" id="GO:0015986">
    <property type="term" value="P:proton motive force-driven ATP synthesis"/>
    <property type="evidence" value="ECO:0007669"/>
    <property type="project" value="InterPro"/>
</dbReference>
<dbReference type="Proteomes" id="UP000245119">
    <property type="component" value="Linkage Group LG7"/>
</dbReference>
<dbReference type="OrthoDB" id="8902296at2759"/>
<evidence type="ECO:0000313" key="10">
    <source>
        <dbReference type="EMBL" id="PVD27483.1"/>
    </source>
</evidence>
<keyword evidence="8" id="KW-0496">Mitochondrion</keyword>
<dbReference type="FunFam" id="1.10.246.110:FF:000001">
    <property type="entry name" value="ATP synthase-coupling factor 6, mitochondrial"/>
    <property type="match status" value="1"/>
</dbReference>
<sequence length="100" mass="11291">MFRHVTRFGVLRKVTCQVQRNLGVSAVLAQKSGTALDPIQQLFLEKIREYKSKSVQGKLLGATPEVEKALKEELDKVDRMFNATGKDMTKFPTFTFTGKL</sequence>
<dbReference type="SUPFAM" id="SSF111357">
    <property type="entry name" value="Mitochondrial ATP synthase coupling factor 6"/>
    <property type="match status" value="1"/>
</dbReference>
<comment type="similarity">
    <text evidence="2">Belongs to the eukaryotic ATPase subunit F6 family.</text>
</comment>
<dbReference type="PANTHER" id="PTHR12441:SF10">
    <property type="entry name" value="ATP SYNTHASE-COUPLING FACTOR 6, MITOCHONDRIAL"/>
    <property type="match status" value="1"/>
</dbReference>
<gene>
    <name evidence="10" type="ORF">C0Q70_12644</name>
</gene>
<comment type="caution">
    <text evidence="10">The sequence shown here is derived from an EMBL/GenBank/DDBJ whole genome shotgun (WGS) entry which is preliminary data.</text>
</comment>
<dbReference type="GO" id="GO:0015078">
    <property type="term" value="F:proton transmembrane transporter activity"/>
    <property type="evidence" value="ECO:0007669"/>
    <property type="project" value="InterPro"/>
</dbReference>
<evidence type="ECO:0000256" key="4">
    <source>
        <dbReference type="ARBA" id="ARBA00022547"/>
    </source>
</evidence>
<dbReference type="Gene3D" id="1.10.246.110">
    <property type="entry name" value="Mitochondrial ATP synthase-coupling factor 6"/>
    <property type="match status" value="1"/>
</dbReference>
<dbReference type="InterPro" id="IPR036204">
    <property type="entry name" value="ATP_synth_f6_sf_mt"/>
</dbReference>
<evidence type="ECO:0000256" key="7">
    <source>
        <dbReference type="ARBA" id="ARBA00023065"/>
    </source>
</evidence>
<comment type="subcellular location">
    <subcellularLocation>
        <location evidence="1">Mitochondrion inner membrane</location>
    </subcellularLocation>
</comment>
<dbReference type="GO" id="GO:0005743">
    <property type="term" value="C:mitochondrial inner membrane"/>
    <property type="evidence" value="ECO:0007669"/>
    <property type="project" value="UniProtKB-SubCell"/>
</dbReference>
<keyword evidence="3" id="KW-0813">Transport</keyword>
<evidence type="ECO:0000256" key="1">
    <source>
        <dbReference type="ARBA" id="ARBA00004273"/>
    </source>
</evidence>
<dbReference type="Pfam" id="PF05511">
    <property type="entry name" value="ATP-synt_F6"/>
    <property type="match status" value="1"/>
</dbReference>
<evidence type="ECO:0000313" key="11">
    <source>
        <dbReference type="Proteomes" id="UP000245119"/>
    </source>
</evidence>
<evidence type="ECO:0000256" key="2">
    <source>
        <dbReference type="ARBA" id="ARBA00007346"/>
    </source>
</evidence>
<evidence type="ECO:0000256" key="9">
    <source>
        <dbReference type="ARBA" id="ARBA00023136"/>
    </source>
</evidence>
<reference evidence="10 11" key="1">
    <citation type="submission" date="2018-04" db="EMBL/GenBank/DDBJ databases">
        <title>The genome of golden apple snail Pomacea canaliculata provides insight into stress tolerance and invasive adaptation.</title>
        <authorList>
            <person name="Liu C."/>
            <person name="Liu B."/>
            <person name="Ren Y."/>
            <person name="Zhang Y."/>
            <person name="Wang H."/>
            <person name="Li S."/>
            <person name="Jiang F."/>
            <person name="Yin L."/>
            <person name="Zhang G."/>
            <person name="Qian W."/>
            <person name="Fan W."/>
        </authorList>
    </citation>
    <scope>NUCLEOTIDE SEQUENCE [LARGE SCALE GENOMIC DNA]</scope>
    <source>
        <strain evidence="10">SZHN2017</strain>
        <tissue evidence="10">Muscle</tissue>
    </source>
</reference>
<evidence type="ECO:0000256" key="8">
    <source>
        <dbReference type="ARBA" id="ARBA00023128"/>
    </source>
</evidence>
<name>A0A2T7P267_POMCA</name>
<organism evidence="10 11">
    <name type="scientific">Pomacea canaliculata</name>
    <name type="common">Golden apple snail</name>
    <dbReference type="NCBI Taxonomy" id="400727"/>
    <lineage>
        <taxon>Eukaryota</taxon>
        <taxon>Metazoa</taxon>
        <taxon>Spiralia</taxon>
        <taxon>Lophotrochozoa</taxon>
        <taxon>Mollusca</taxon>
        <taxon>Gastropoda</taxon>
        <taxon>Caenogastropoda</taxon>
        <taxon>Architaenioglossa</taxon>
        <taxon>Ampullarioidea</taxon>
        <taxon>Ampullariidae</taxon>
        <taxon>Pomacea</taxon>
    </lineage>
</organism>
<keyword evidence="9" id="KW-0472">Membrane</keyword>
<keyword evidence="6" id="KW-0999">Mitochondrion inner membrane</keyword>